<dbReference type="Proteomes" id="UP000800200">
    <property type="component" value="Unassembled WGS sequence"/>
</dbReference>
<organism evidence="2 3">
    <name type="scientific">Zopfia rhizophila CBS 207.26</name>
    <dbReference type="NCBI Taxonomy" id="1314779"/>
    <lineage>
        <taxon>Eukaryota</taxon>
        <taxon>Fungi</taxon>
        <taxon>Dikarya</taxon>
        <taxon>Ascomycota</taxon>
        <taxon>Pezizomycotina</taxon>
        <taxon>Dothideomycetes</taxon>
        <taxon>Dothideomycetes incertae sedis</taxon>
        <taxon>Zopfiaceae</taxon>
        <taxon>Zopfia</taxon>
    </lineage>
</organism>
<sequence>MSARHWPDLIKECPRTEKGEKKLTPREPQEVKWIRQMTSQTPSQEFQPVLPDLDGKPLFTTHDSGETLQRRCGRAFQNAYTADRQHLFLEMLYNHHQGISKGISSFYVRQSVWFAFFEPILPSQIASNVLISDPFRSLIDAGHLEELHGIFAVASTSQATAGYVQNSGSQPEKMEALRDVNKHLEELELQNREYFRQLEESRACSTDLQGKISCLQLKIGDEDAKANNMLLNLRSREESLNAEKNQLLVKFTELENKLKYMEAGNDELQRQLAQLRQIMLETQNDAKVRMCL</sequence>
<gene>
    <name evidence="2" type="ORF">K469DRAFT_686389</name>
</gene>
<keyword evidence="1" id="KW-0175">Coiled coil</keyword>
<feature type="coiled-coil region" evidence="1">
    <location>
        <begin position="230"/>
        <end position="285"/>
    </location>
</feature>
<proteinExistence type="predicted"/>
<protein>
    <submittedName>
        <fullName evidence="2">Uncharacterized protein</fullName>
    </submittedName>
</protein>
<name>A0A6A6E5K3_9PEZI</name>
<keyword evidence="3" id="KW-1185">Reference proteome</keyword>
<feature type="coiled-coil region" evidence="1">
    <location>
        <begin position="173"/>
        <end position="204"/>
    </location>
</feature>
<dbReference type="AlphaFoldDB" id="A0A6A6E5K3"/>
<dbReference type="InterPro" id="IPR022198">
    <property type="entry name" value="DUF3723"/>
</dbReference>
<evidence type="ECO:0000313" key="2">
    <source>
        <dbReference type="EMBL" id="KAF2187217.1"/>
    </source>
</evidence>
<accession>A0A6A6E5K3</accession>
<dbReference type="Pfam" id="PF12520">
    <property type="entry name" value="DUF3723"/>
    <property type="match status" value="1"/>
</dbReference>
<dbReference type="EMBL" id="ML994628">
    <property type="protein sequence ID" value="KAF2187217.1"/>
    <property type="molecule type" value="Genomic_DNA"/>
</dbReference>
<evidence type="ECO:0000313" key="3">
    <source>
        <dbReference type="Proteomes" id="UP000800200"/>
    </source>
</evidence>
<reference evidence="2" key="1">
    <citation type="journal article" date="2020" name="Stud. Mycol.">
        <title>101 Dothideomycetes genomes: a test case for predicting lifestyles and emergence of pathogens.</title>
        <authorList>
            <person name="Haridas S."/>
            <person name="Albert R."/>
            <person name="Binder M."/>
            <person name="Bloem J."/>
            <person name="Labutti K."/>
            <person name="Salamov A."/>
            <person name="Andreopoulos B."/>
            <person name="Baker S."/>
            <person name="Barry K."/>
            <person name="Bills G."/>
            <person name="Bluhm B."/>
            <person name="Cannon C."/>
            <person name="Castanera R."/>
            <person name="Culley D."/>
            <person name="Daum C."/>
            <person name="Ezra D."/>
            <person name="Gonzalez J."/>
            <person name="Henrissat B."/>
            <person name="Kuo A."/>
            <person name="Liang C."/>
            <person name="Lipzen A."/>
            <person name="Lutzoni F."/>
            <person name="Magnuson J."/>
            <person name="Mondo S."/>
            <person name="Nolan M."/>
            <person name="Ohm R."/>
            <person name="Pangilinan J."/>
            <person name="Park H.-J."/>
            <person name="Ramirez L."/>
            <person name="Alfaro M."/>
            <person name="Sun H."/>
            <person name="Tritt A."/>
            <person name="Yoshinaga Y."/>
            <person name="Zwiers L.-H."/>
            <person name="Turgeon B."/>
            <person name="Goodwin S."/>
            <person name="Spatafora J."/>
            <person name="Crous P."/>
            <person name="Grigoriev I."/>
        </authorList>
    </citation>
    <scope>NUCLEOTIDE SEQUENCE</scope>
    <source>
        <strain evidence="2">CBS 207.26</strain>
    </source>
</reference>
<evidence type="ECO:0000256" key="1">
    <source>
        <dbReference type="SAM" id="Coils"/>
    </source>
</evidence>